<sequence>MGTRFRFRVTLLSFRALERPPTTAPPFCRLGRHRRFRIKPPDVTRPAGARNAGRGRERACARAEESACHKRMRSSFRLAAASLVFRRFKSSLRERRPCPILALWAW</sequence>
<dbReference type="Proteomes" id="UP001176941">
    <property type="component" value="Chromosome 20"/>
</dbReference>
<protein>
    <submittedName>
        <fullName evidence="1">Uncharacterized protein</fullName>
    </submittedName>
</protein>
<reference evidence="1" key="1">
    <citation type="submission" date="2023-04" db="EMBL/GenBank/DDBJ databases">
        <authorList>
            <consortium name="ELIXIR-Norway"/>
        </authorList>
    </citation>
    <scope>NUCLEOTIDE SEQUENCE [LARGE SCALE GENOMIC DNA]</scope>
</reference>
<keyword evidence="2" id="KW-1185">Reference proteome</keyword>
<gene>
    <name evidence="1" type="ORF">MRATA1EN1_LOCUS10182</name>
</gene>
<dbReference type="EMBL" id="OX459956">
    <property type="protein sequence ID" value="CAI9161220.1"/>
    <property type="molecule type" value="Genomic_DNA"/>
</dbReference>
<evidence type="ECO:0000313" key="1">
    <source>
        <dbReference type="EMBL" id="CAI9161220.1"/>
    </source>
</evidence>
<name>A0ABN8YI27_RANTA</name>
<evidence type="ECO:0000313" key="2">
    <source>
        <dbReference type="Proteomes" id="UP001176941"/>
    </source>
</evidence>
<proteinExistence type="predicted"/>
<accession>A0ABN8YI27</accession>
<organism evidence="1 2">
    <name type="scientific">Rangifer tarandus platyrhynchus</name>
    <name type="common">Svalbard reindeer</name>
    <dbReference type="NCBI Taxonomy" id="3082113"/>
    <lineage>
        <taxon>Eukaryota</taxon>
        <taxon>Metazoa</taxon>
        <taxon>Chordata</taxon>
        <taxon>Craniata</taxon>
        <taxon>Vertebrata</taxon>
        <taxon>Euteleostomi</taxon>
        <taxon>Mammalia</taxon>
        <taxon>Eutheria</taxon>
        <taxon>Laurasiatheria</taxon>
        <taxon>Artiodactyla</taxon>
        <taxon>Ruminantia</taxon>
        <taxon>Pecora</taxon>
        <taxon>Cervidae</taxon>
        <taxon>Odocoileinae</taxon>
        <taxon>Rangifer</taxon>
    </lineage>
</organism>